<evidence type="ECO:0000313" key="2">
    <source>
        <dbReference type="WBParaSite" id="Pan_g21228.t1"/>
    </source>
</evidence>
<proteinExistence type="predicted"/>
<accession>A0A7E4VHH1</accession>
<dbReference type="Pfam" id="PF13896">
    <property type="entry name" value="Glyco_transf_49"/>
    <property type="match status" value="1"/>
</dbReference>
<sequence length="375" mass="43283">MVIFVGTVRVFSSRKSRRVDNVRSYGDNLCIWYNFTQDRAEIEPDDVTLCVHGSINYGKFVFDHAVHWNGHVSAAVYINNNSFEAVAAYSRLAQCMPKRRFVQTHLVWRAPTCDKSFVLNGLQRIQVFDAMDAIDGCNIANFTTVFQSERLADDPYPANVLRNLARKTAPTDVHLIADIENHFSHDASQVAKAFAPMVRDKKVAVAVRRFEFDERLRTPRTVRRLHEMMKNKTAMQFHEIFYGNGHAVPFLDEWIEYSKHPTNSPQLLKVTYPDTHWEPQLILSRYAPYHFEAIPFGYKDQTVLPYELCRAGYTFTAGSHIFSSHRGIRQKGAYKGMDRVDGTPEHAEEAFQKFKWYLRQTYPNVPDTCGPSKWA</sequence>
<reference evidence="1" key="1">
    <citation type="journal article" date="2013" name="Genetics">
        <title>The draft genome and transcriptome of Panagrellus redivivus are shaped by the harsh demands of a free-living lifestyle.</title>
        <authorList>
            <person name="Srinivasan J."/>
            <person name="Dillman A.R."/>
            <person name="Macchietto M.G."/>
            <person name="Heikkinen L."/>
            <person name="Lakso M."/>
            <person name="Fracchia K.M."/>
            <person name="Antoshechkin I."/>
            <person name="Mortazavi A."/>
            <person name="Wong G."/>
            <person name="Sternberg P.W."/>
        </authorList>
    </citation>
    <scope>NUCLEOTIDE SEQUENCE [LARGE SCALE GENOMIC DNA]</scope>
    <source>
        <strain evidence="1">MT8872</strain>
    </source>
</reference>
<protein>
    <submittedName>
        <fullName evidence="2">Beta-1,4-glucuronyltransferase 1</fullName>
    </submittedName>
</protein>
<dbReference type="WBParaSite" id="Pan_g21228.t1">
    <property type="protein sequence ID" value="Pan_g21228.t1"/>
    <property type="gene ID" value="Pan_g21228"/>
</dbReference>
<keyword evidence="1" id="KW-1185">Reference proteome</keyword>
<dbReference type="PANTHER" id="PTHR47411">
    <property type="entry name" value="B3GNT1, BETA-1,3-N-ACETYLGUCOSAMINYLTRANSFERASE 1, HOMOLOG"/>
    <property type="match status" value="1"/>
</dbReference>
<dbReference type="PANTHER" id="PTHR47411:SF3">
    <property type="entry name" value="I-BETA-1,3-N-ACETYLGLUCOSAMINYLTRANSFERASE"/>
    <property type="match status" value="1"/>
</dbReference>
<name>A0A7E4VHH1_PANRE</name>
<evidence type="ECO:0000313" key="1">
    <source>
        <dbReference type="Proteomes" id="UP000492821"/>
    </source>
</evidence>
<dbReference type="AlphaFoldDB" id="A0A7E4VHH1"/>
<dbReference type="Proteomes" id="UP000492821">
    <property type="component" value="Unassembled WGS sequence"/>
</dbReference>
<reference evidence="2" key="2">
    <citation type="submission" date="2020-10" db="UniProtKB">
        <authorList>
            <consortium name="WormBaseParasite"/>
        </authorList>
    </citation>
    <scope>IDENTIFICATION</scope>
</reference>
<organism evidence="1 2">
    <name type="scientific">Panagrellus redivivus</name>
    <name type="common">Microworm</name>
    <dbReference type="NCBI Taxonomy" id="6233"/>
    <lineage>
        <taxon>Eukaryota</taxon>
        <taxon>Metazoa</taxon>
        <taxon>Ecdysozoa</taxon>
        <taxon>Nematoda</taxon>
        <taxon>Chromadorea</taxon>
        <taxon>Rhabditida</taxon>
        <taxon>Tylenchina</taxon>
        <taxon>Panagrolaimomorpha</taxon>
        <taxon>Panagrolaimoidea</taxon>
        <taxon>Panagrolaimidae</taxon>
        <taxon>Panagrellus</taxon>
    </lineage>
</organism>